<gene>
    <name evidence="1" type="ORF">BGW36DRAFT_424540</name>
</gene>
<dbReference type="Proteomes" id="UP001201262">
    <property type="component" value="Unassembled WGS sequence"/>
</dbReference>
<name>A0AAD4KYR2_9EURO</name>
<proteinExistence type="predicted"/>
<dbReference type="GeneID" id="70250267"/>
<sequence length="244" mass="27614">MEPLAGLEFYFKITPVRIVGADRVDPLGHWLPPDNRGNFRCDDSNSTGWCHWSTSAVQTLDSVPGDPAGVTSCSIFFDYERQYFLLAQADCTTRRFEAIFRGYEAEAWRRLGFRHVLRHGQPLSLLQFDPADHFTMHARGGIPQLLPRNYDGPGRQEYANVAGKLLILLGLAAFTSEPESRSIVATIRDSFRLPYWNRNYGGPLKDDPSLSRMVGYVVKVAPIRGVELEDYEEGYCGPLLYGRY</sequence>
<evidence type="ECO:0000313" key="1">
    <source>
        <dbReference type="EMBL" id="KAH8702258.1"/>
    </source>
</evidence>
<evidence type="ECO:0000313" key="2">
    <source>
        <dbReference type="Proteomes" id="UP001201262"/>
    </source>
</evidence>
<keyword evidence="2" id="KW-1185">Reference proteome</keyword>
<reference evidence="1" key="1">
    <citation type="submission" date="2021-12" db="EMBL/GenBank/DDBJ databases">
        <title>Convergent genome expansion in fungi linked to evolution of root-endophyte symbiosis.</title>
        <authorList>
            <consortium name="DOE Joint Genome Institute"/>
            <person name="Ke Y.-H."/>
            <person name="Bonito G."/>
            <person name="Liao H.-L."/>
            <person name="Looney B."/>
            <person name="Rojas-Flechas A."/>
            <person name="Nash J."/>
            <person name="Hameed K."/>
            <person name="Schadt C."/>
            <person name="Martin F."/>
            <person name="Crous P.W."/>
            <person name="Miettinen O."/>
            <person name="Magnuson J.K."/>
            <person name="Labbe J."/>
            <person name="Jacobson D."/>
            <person name="Doktycz M.J."/>
            <person name="Veneault-Fourrey C."/>
            <person name="Kuo A."/>
            <person name="Mondo S."/>
            <person name="Calhoun S."/>
            <person name="Riley R."/>
            <person name="Ohm R."/>
            <person name="LaButti K."/>
            <person name="Andreopoulos B."/>
            <person name="Pangilinan J."/>
            <person name="Nolan M."/>
            <person name="Tritt A."/>
            <person name="Clum A."/>
            <person name="Lipzen A."/>
            <person name="Daum C."/>
            <person name="Barry K."/>
            <person name="Grigoriev I.V."/>
            <person name="Vilgalys R."/>
        </authorList>
    </citation>
    <scope>NUCLEOTIDE SEQUENCE</scope>
    <source>
        <strain evidence="1">PMI_201</strain>
    </source>
</reference>
<accession>A0AAD4KYR2</accession>
<comment type="caution">
    <text evidence="1">The sequence shown here is derived from an EMBL/GenBank/DDBJ whole genome shotgun (WGS) entry which is preliminary data.</text>
</comment>
<protein>
    <submittedName>
        <fullName evidence="1">Uncharacterized protein</fullName>
    </submittedName>
</protein>
<dbReference type="AlphaFoldDB" id="A0AAD4KYR2"/>
<dbReference type="RefSeq" id="XP_046075634.1">
    <property type="nucleotide sequence ID" value="XM_046219980.1"/>
</dbReference>
<organism evidence="1 2">
    <name type="scientific">Talaromyces proteolyticus</name>
    <dbReference type="NCBI Taxonomy" id="1131652"/>
    <lineage>
        <taxon>Eukaryota</taxon>
        <taxon>Fungi</taxon>
        <taxon>Dikarya</taxon>
        <taxon>Ascomycota</taxon>
        <taxon>Pezizomycotina</taxon>
        <taxon>Eurotiomycetes</taxon>
        <taxon>Eurotiomycetidae</taxon>
        <taxon>Eurotiales</taxon>
        <taxon>Trichocomaceae</taxon>
        <taxon>Talaromyces</taxon>
        <taxon>Talaromyces sect. Bacilispori</taxon>
    </lineage>
</organism>
<dbReference type="EMBL" id="JAJTJA010000003">
    <property type="protein sequence ID" value="KAH8702258.1"/>
    <property type="molecule type" value="Genomic_DNA"/>
</dbReference>